<dbReference type="AlphaFoldDB" id="A0A913IAN1"/>
<dbReference type="WBParaSite" id="SSTP_0001121300.1">
    <property type="protein sequence ID" value="SSTP_0001121300.1"/>
    <property type="gene ID" value="SSTP_0001121300"/>
</dbReference>
<dbReference type="WBParaSite" id="TCONS_00014635.p1">
    <property type="protein sequence ID" value="TCONS_00014635.p1"/>
    <property type="gene ID" value="XLOC_009850"/>
</dbReference>
<evidence type="ECO:0000256" key="3">
    <source>
        <dbReference type="ARBA" id="ARBA00023004"/>
    </source>
</evidence>
<name>A0A913IAN1_STRER</name>
<keyword evidence="6" id="KW-1185">Reference proteome</keyword>
<evidence type="ECO:0000256" key="2">
    <source>
        <dbReference type="ARBA" id="ARBA00022723"/>
    </source>
</evidence>
<dbReference type="PANTHER" id="PTHR10543">
    <property type="entry name" value="BETA-CAROTENE DIOXYGENASE"/>
    <property type="match status" value="1"/>
</dbReference>
<dbReference type="GO" id="GO:0003834">
    <property type="term" value="F:beta-carotene 15,15'-dioxygenase activity"/>
    <property type="evidence" value="ECO:0007669"/>
    <property type="project" value="TreeGrafter"/>
</dbReference>
<dbReference type="PANTHER" id="PTHR10543:SF129">
    <property type="entry name" value="CAROTENOID OXYGENASE"/>
    <property type="match status" value="1"/>
</dbReference>
<keyword evidence="3 4" id="KW-0408">Iron</keyword>
<dbReference type="Pfam" id="PF03055">
    <property type="entry name" value="RPE65"/>
    <property type="match status" value="1"/>
</dbReference>
<dbReference type="GO" id="GO:0042574">
    <property type="term" value="P:retinal metabolic process"/>
    <property type="evidence" value="ECO:0007669"/>
    <property type="project" value="TreeGrafter"/>
</dbReference>
<evidence type="ECO:0000256" key="5">
    <source>
        <dbReference type="SAM" id="SignalP"/>
    </source>
</evidence>
<comment type="cofactor">
    <cofactor evidence="4">
        <name>Fe(2+)</name>
        <dbReference type="ChEBI" id="CHEBI:29033"/>
    </cofactor>
    <text evidence="4">Binds 1 Fe(2+) ion per subunit.</text>
</comment>
<proteinExistence type="inferred from homology"/>
<feature type="binding site" evidence="4">
    <location>
        <position position="215"/>
    </location>
    <ligand>
        <name>Fe cation</name>
        <dbReference type="ChEBI" id="CHEBI:24875"/>
        <note>catalytic</note>
    </ligand>
</feature>
<accession>A0A913IAN1</accession>
<reference evidence="7" key="1">
    <citation type="submission" date="2022-10" db="UniProtKB">
        <authorList>
            <consortium name="WormBaseParasite"/>
        </authorList>
    </citation>
    <scope>IDENTIFICATION</scope>
</reference>
<feature type="binding site" evidence="4">
    <location>
        <position position="285"/>
    </location>
    <ligand>
        <name>Fe cation</name>
        <dbReference type="ChEBI" id="CHEBI:24875"/>
        <note>catalytic</note>
    </ligand>
</feature>
<dbReference type="GO" id="GO:0046872">
    <property type="term" value="F:metal ion binding"/>
    <property type="evidence" value="ECO:0007669"/>
    <property type="project" value="UniProtKB-KW"/>
</dbReference>
<dbReference type="GO" id="GO:0010436">
    <property type="term" value="F:carotenoid dioxygenase activity"/>
    <property type="evidence" value="ECO:0007669"/>
    <property type="project" value="TreeGrafter"/>
</dbReference>
<comment type="similarity">
    <text evidence="1">Belongs to the carotenoid oxygenase family.</text>
</comment>
<dbReference type="InterPro" id="IPR004294">
    <property type="entry name" value="Carotenoid_Oase"/>
</dbReference>
<feature type="chain" id="PRO_5036815875" evidence="5">
    <location>
        <begin position="23"/>
        <end position="895"/>
    </location>
</feature>
<keyword evidence="5" id="KW-0732">Signal</keyword>
<dbReference type="Proteomes" id="UP000035681">
    <property type="component" value="Unplaced"/>
</dbReference>
<organism evidence="7">
    <name type="scientific">Strongyloides stercoralis</name>
    <name type="common">Threadworm</name>
    <dbReference type="NCBI Taxonomy" id="6248"/>
    <lineage>
        <taxon>Eukaryota</taxon>
        <taxon>Metazoa</taxon>
        <taxon>Ecdysozoa</taxon>
        <taxon>Nematoda</taxon>
        <taxon>Chromadorea</taxon>
        <taxon>Rhabditida</taxon>
        <taxon>Tylenchina</taxon>
        <taxon>Panagrolaimomorpha</taxon>
        <taxon>Strongyloidoidea</taxon>
        <taxon>Strongyloididae</taxon>
        <taxon>Strongyloides</taxon>
    </lineage>
</organism>
<feature type="binding site" evidence="4">
    <location>
        <position position="546"/>
    </location>
    <ligand>
        <name>Fe cation</name>
        <dbReference type="ChEBI" id="CHEBI:24875"/>
        <note>catalytic</note>
    </ligand>
</feature>
<feature type="signal peptide" evidence="5">
    <location>
        <begin position="1"/>
        <end position="22"/>
    </location>
</feature>
<evidence type="ECO:0000256" key="4">
    <source>
        <dbReference type="PIRSR" id="PIRSR604294-1"/>
    </source>
</evidence>
<feature type="binding site" evidence="4">
    <location>
        <position position="364"/>
    </location>
    <ligand>
        <name>Fe cation</name>
        <dbReference type="ChEBI" id="CHEBI:24875"/>
        <note>catalytic</note>
    </ligand>
</feature>
<dbReference type="GO" id="GO:0016121">
    <property type="term" value="P:carotene catabolic process"/>
    <property type="evidence" value="ECO:0007669"/>
    <property type="project" value="TreeGrafter"/>
</dbReference>
<keyword evidence="2 4" id="KW-0479">Metal-binding</keyword>
<evidence type="ECO:0000256" key="1">
    <source>
        <dbReference type="ARBA" id="ARBA00006787"/>
    </source>
</evidence>
<evidence type="ECO:0000313" key="6">
    <source>
        <dbReference type="Proteomes" id="UP000035681"/>
    </source>
</evidence>
<sequence>MLIVNIILYKIFILLNITYITCQSVKNVINGFPERWDGDKLNKLHCPSKNIPKFIDGYFLCQLSASYGNPKSPPGQKLTHMIDAIGAIGSFHIRNGQVEFLAKYYPSKPYKIWEYYDRNMTKSSVPWAGWSDYNVTAMSKWDQIPVNSDSTKFHPNLDFWKIGNKIIAGTEAPYWVGYEFDVSKLSDFKQHPFIEENDIFNNFKSSMISITMAIHERVDENGILWGTLTTMDFNKQIFYQIIFTIDSEKRRKVISMYDFGKWDINNCGNNDEYIGDKNNLPGYIHSITSTDNYIILPITSLLINPCKFKEPPFELNSDGIRRGGLWGMDFYNMAPVRFLVFNKKTSEWITKKALEVFPSMFISHQLNAYENKNGQIICDMIVYDTHNPYVKYYYSTFLTKHLYPSTARLLRFILDINKFKVMYNYLLPQETISADFPQINHDYETQIYEWAYLVEYPFASDNSILKINVQDPTGSQNTRYRADHSMSLHEPYFISSPGAINEDDGVLLVRGLDLLKNKASLIVINATTMKEIGRSHVGINIPFGFHNRFFSRQSLGMKSTSSYSEQTSKSYYKPTQTTVVYNISENEKEIKHEIDLTSKHENMSTEINIPTISTKTNVNEQNTSTEHTLVLIVDKKNKTIKDNNMTIFNNNNNTINNLESNNKKSLEGSNSIQLLREKLIKFHKQAGHIRYNARRFTKTTDILPTTSHDDSYNEQKLETPITKAYLFTPKILTTKKIISSTTSFPPTTEIKTTSEKIKIKKISTTTEKEKETTSIESINETTNIESINETTTTDNNLLVEKKEKVTKQVYEETLKAICSWIPKVFKTITMERCLELGKNTMKWMTPPYTNNKYSNQLITLNNNKTLDNNPLVAEIVKRIRAAHMTKLKKESYNKK</sequence>
<protein>
    <submittedName>
        <fullName evidence="7">Carotenoid oxygenase</fullName>
    </submittedName>
</protein>
<evidence type="ECO:0000313" key="7">
    <source>
        <dbReference type="WBParaSite" id="SSTP_0001121300.1"/>
    </source>
</evidence>